<keyword evidence="2" id="KW-1185">Reference proteome</keyword>
<accession>A0A4Y2CSB6</accession>
<comment type="caution">
    <text evidence="1">The sequence shown here is derived from an EMBL/GenBank/DDBJ whole genome shotgun (WGS) entry which is preliminary data.</text>
</comment>
<dbReference type="EMBL" id="BGPR01000241">
    <property type="protein sequence ID" value="GBM07300.1"/>
    <property type="molecule type" value="Genomic_DNA"/>
</dbReference>
<proteinExistence type="predicted"/>
<dbReference type="AlphaFoldDB" id="A0A4Y2CSB6"/>
<organism evidence="1 2">
    <name type="scientific">Araneus ventricosus</name>
    <name type="common">Orbweaver spider</name>
    <name type="synonym">Epeira ventricosa</name>
    <dbReference type="NCBI Taxonomy" id="182803"/>
    <lineage>
        <taxon>Eukaryota</taxon>
        <taxon>Metazoa</taxon>
        <taxon>Ecdysozoa</taxon>
        <taxon>Arthropoda</taxon>
        <taxon>Chelicerata</taxon>
        <taxon>Arachnida</taxon>
        <taxon>Araneae</taxon>
        <taxon>Araneomorphae</taxon>
        <taxon>Entelegynae</taxon>
        <taxon>Araneoidea</taxon>
        <taxon>Araneidae</taxon>
        <taxon>Araneus</taxon>
    </lineage>
</organism>
<name>A0A4Y2CSB6_ARAVE</name>
<reference evidence="1 2" key="1">
    <citation type="journal article" date="2019" name="Sci. Rep.">
        <title>Orb-weaving spider Araneus ventricosus genome elucidates the spidroin gene catalogue.</title>
        <authorList>
            <person name="Kono N."/>
            <person name="Nakamura H."/>
            <person name="Ohtoshi R."/>
            <person name="Moran D.A.P."/>
            <person name="Shinohara A."/>
            <person name="Yoshida Y."/>
            <person name="Fujiwara M."/>
            <person name="Mori M."/>
            <person name="Tomita M."/>
            <person name="Arakawa K."/>
        </authorList>
    </citation>
    <scope>NUCLEOTIDE SEQUENCE [LARGE SCALE GENOMIC DNA]</scope>
</reference>
<dbReference type="OrthoDB" id="6469072at2759"/>
<dbReference type="Proteomes" id="UP000499080">
    <property type="component" value="Unassembled WGS sequence"/>
</dbReference>
<evidence type="ECO:0000313" key="1">
    <source>
        <dbReference type="EMBL" id="GBM07300.1"/>
    </source>
</evidence>
<gene>
    <name evidence="1" type="ORF">AVEN_187856_1</name>
</gene>
<sequence>MALSAVDGDLMLEDKVKFGDYSLCCFKSHNSSHSRLSFLKKNLIVYMIFLGEYLRKSLLMLRTRMNFRITRLTSYVETVSSLVSEKNLESEQESSMIDLFIELKNEFTAFRKDIYNEVDSFSKLIFRTDDIRTKNLAQACSRK</sequence>
<evidence type="ECO:0000313" key="2">
    <source>
        <dbReference type="Proteomes" id="UP000499080"/>
    </source>
</evidence>
<protein>
    <submittedName>
        <fullName evidence="1">Uncharacterized protein</fullName>
    </submittedName>
</protein>